<evidence type="ECO:0000256" key="1">
    <source>
        <dbReference type="ARBA" id="ARBA00023015"/>
    </source>
</evidence>
<keyword evidence="2" id="KW-0238">DNA-binding</keyword>
<feature type="domain" description="HTH gntR-type" evidence="4">
    <location>
        <begin position="301"/>
        <end position="371"/>
    </location>
</feature>
<evidence type="ECO:0000259" key="4">
    <source>
        <dbReference type="PROSITE" id="PS50949"/>
    </source>
</evidence>
<dbReference type="SMART" id="SM00345">
    <property type="entry name" value="HTH_GNTR"/>
    <property type="match status" value="2"/>
</dbReference>
<dbReference type="InterPro" id="IPR036388">
    <property type="entry name" value="WH-like_DNA-bd_sf"/>
</dbReference>
<protein>
    <submittedName>
        <fullName evidence="5">FadR family transcriptional regulator</fullName>
    </submittedName>
</protein>
<dbReference type="SUPFAM" id="SSF46785">
    <property type="entry name" value="Winged helix' DNA-binding domain"/>
    <property type="match status" value="2"/>
</dbReference>
<sequence>MTASAAAPGRVTAADTFRPPAPHKIAHVLAADLRRQILRGTLQVDQQLPPEAELMVAFDVSRDTLRETLRILEAQSLLDIRRGRGGGAVVRRPGLSSASSYIALLLQLRGTTIGHLEEARSVLEPAAAEQVALRLGEEGLDHLVALHDNERAAEGDPLAFVTAVSTFDQAVTELSGNRSIAVITGILRVIHAGQVYAAIDTLGPPSAERIARRVAAAHGEFLAAARRRDGAAAREAWSSYLLTSARQLAGRGRGRQPIDVAPLWRARAGRAPEAAGRPGASGGAGGSVVDGGFGAAGAPPRRMASAVAGEIRARIAEGRLADGDRLPSLADLATEFGVSRPTLREALRILEMESLLQLRAGDRAGGQIRHPSTQVAAHLAGTVLEARQVTLADFFQAVRLFEPAMMELTAARISQPALVGLRALAAEISAVTADMTRFSDVWRRVAGAALGGTGNPALTVVGEILQWARLGTRPAVNAGSDDPWAAIAPRLAPMFAELVDALAARDPAAARACWATLLELNLPFVESHGFAHRLIVDVVE</sequence>
<dbReference type="InterPro" id="IPR000524">
    <property type="entry name" value="Tscrpt_reg_HTH_GntR"/>
</dbReference>
<keyword evidence="3" id="KW-0804">Transcription</keyword>
<dbReference type="SMART" id="SM00895">
    <property type="entry name" value="FCD"/>
    <property type="match status" value="2"/>
</dbReference>
<dbReference type="Gene3D" id="1.20.120.530">
    <property type="entry name" value="GntR ligand-binding domain-like"/>
    <property type="match status" value="2"/>
</dbReference>
<evidence type="ECO:0000256" key="2">
    <source>
        <dbReference type="ARBA" id="ARBA00023125"/>
    </source>
</evidence>
<name>A0A937UMP1_9ACTN</name>
<gene>
    <name evidence="5" type="ORF">I7412_08830</name>
</gene>
<dbReference type="AlphaFoldDB" id="A0A937UMP1"/>
<dbReference type="RefSeq" id="WP_203005324.1">
    <property type="nucleotide sequence ID" value="NZ_JADWYU010000033.1"/>
</dbReference>
<dbReference type="PRINTS" id="PR00035">
    <property type="entry name" value="HTHGNTR"/>
</dbReference>
<keyword evidence="1" id="KW-0805">Transcription regulation</keyword>
<accession>A0A937UMP1</accession>
<evidence type="ECO:0000313" key="5">
    <source>
        <dbReference type="EMBL" id="MBL7627268.1"/>
    </source>
</evidence>
<feature type="domain" description="HTH gntR-type" evidence="4">
    <location>
        <begin position="23"/>
        <end position="93"/>
    </location>
</feature>
<dbReference type="CDD" id="cd07377">
    <property type="entry name" value="WHTH_GntR"/>
    <property type="match status" value="2"/>
</dbReference>
<evidence type="ECO:0000313" key="6">
    <source>
        <dbReference type="Proteomes" id="UP000604475"/>
    </source>
</evidence>
<dbReference type="PANTHER" id="PTHR43537:SF5">
    <property type="entry name" value="UXU OPERON TRANSCRIPTIONAL REGULATOR"/>
    <property type="match status" value="1"/>
</dbReference>
<dbReference type="GO" id="GO:0003700">
    <property type="term" value="F:DNA-binding transcription factor activity"/>
    <property type="evidence" value="ECO:0007669"/>
    <property type="project" value="InterPro"/>
</dbReference>
<dbReference type="GO" id="GO:0003677">
    <property type="term" value="F:DNA binding"/>
    <property type="evidence" value="ECO:0007669"/>
    <property type="project" value="UniProtKB-KW"/>
</dbReference>
<reference evidence="5" key="1">
    <citation type="submission" date="2020-12" db="EMBL/GenBank/DDBJ databases">
        <title>Genomic characterization of non-nitrogen-fixing Frankia strains.</title>
        <authorList>
            <person name="Carlos-Shanley C."/>
            <person name="Guerra T."/>
            <person name="Hahn D."/>
        </authorList>
    </citation>
    <scope>NUCLEOTIDE SEQUENCE</scope>
    <source>
        <strain evidence="5">CN6</strain>
    </source>
</reference>
<dbReference type="SUPFAM" id="SSF48008">
    <property type="entry name" value="GntR ligand-binding domain-like"/>
    <property type="match status" value="2"/>
</dbReference>
<dbReference type="Gene3D" id="1.10.10.10">
    <property type="entry name" value="Winged helix-like DNA-binding domain superfamily/Winged helix DNA-binding domain"/>
    <property type="match status" value="2"/>
</dbReference>
<dbReference type="Proteomes" id="UP000604475">
    <property type="component" value="Unassembled WGS sequence"/>
</dbReference>
<dbReference type="InterPro" id="IPR036390">
    <property type="entry name" value="WH_DNA-bd_sf"/>
</dbReference>
<dbReference type="EMBL" id="JAEACQ010000159">
    <property type="protein sequence ID" value="MBL7627268.1"/>
    <property type="molecule type" value="Genomic_DNA"/>
</dbReference>
<comment type="caution">
    <text evidence="5">The sequence shown here is derived from an EMBL/GenBank/DDBJ whole genome shotgun (WGS) entry which is preliminary data.</text>
</comment>
<dbReference type="InterPro" id="IPR011711">
    <property type="entry name" value="GntR_C"/>
</dbReference>
<organism evidence="5 6">
    <name type="scientific">Frankia nepalensis</name>
    <dbReference type="NCBI Taxonomy" id="1836974"/>
    <lineage>
        <taxon>Bacteria</taxon>
        <taxon>Bacillati</taxon>
        <taxon>Actinomycetota</taxon>
        <taxon>Actinomycetes</taxon>
        <taxon>Frankiales</taxon>
        <taxon>Frankiaceae</taxon>
        <taxon>Frankia</taxon>
    </lineage>
</organism>
<dbReference type="Pfam" id="PF00392">
    <property type="entry name" value="GntR"/>
    <property type="match status" value="2"/>
</dbReference>
<dbReference type="InterPro" id="IPR008920">
    <property type="entry name" value="TF_FadR/GntR_C"/>
</dbReference>
<dbReference type="PANTHER" id="PTHR43537">
    <property type="entry name" value="TRANSCRIPTIONAL REGULATOR, GNTR FAMILY"/>
    <property type="match status" value="1"/>
</dbReference>
<evidence type="ECO:0000256" key="3">
    <source>
        <dbReference type="ARBA" id="ARBA00023163"/>
    </source>
</evidence>
<dbReference type="Pfam" id="PF07729">
    <property type="entry name" value="FCD"/>
    <property type="match status" value="2"/>
</dbReference>
<dbReference type="PROSITE" id="PS50949">
    <property type="entry name" value="HTH_GNTR"/>
    <property type="match status" value="2"/>
</dbReference>
<keyword evidence="6" id="KW-1185">Reference proteome</keyword>
<proteinExistence type="predicted"/>